<keyword evidence="14" id="KW-0594">Phospholipid biosynthesis</keyword>
<keyword evidence="19" id="KW-1185">Reference proteome</keyword>
<name>A0A1S8WNY0_OPIVI</name>
<evidence type="ECO:0000256" key="8">
    <source>
        <dbReference type="ARBA" id="ARBA00022679"/>
    </source>
</evidence>
<dbReference type="GO" id="GO:0016024">
    <property type="term" value="P:CDP-diacylglycerol biosynthetic process"/>
    <property type="evidence" value="ECO:0007669"/>
    <property type="project" value="UniProtKB-UniPathway"/>
</dbReference>
<organism evidence="18 19">
    <name type="scientific">Opisthorchis viverrini</name>
    <name type="common">Southeast Asian liver fluke</name>
    <dbReference type="NCBI Taxonomy" id="6198"/>
    <lineage>
        <taxon>Eukaryota</taxon>
        <taxon>Metazoa</taxon>
        <taxon>Spiralia</taxon>
        <taxon>Lophotrochozoa</taxon>
        <taxon>Platyhelminthes</taxon>
        <taxon>Trematoda</taxon>
        <taxon>Digenea</taxon>
        <taxon>Opisthorchiida</taxon>
        <taxon>Opisthorchiata</taxon>
        <taxon>Opisthorchiidae</taxon>
        <taxon>Opisthorchis</taxon>
    </lineage>
</organism>
<evidence type="ECO:0000256" key="16">
    <source>
        <dbReference type="RuleBase" id="RU003938"/>
    </source>
</evidence>
<dbReference type="UniPathway" id="UPA00557">
    <property type="reaction ID" value="UER00614"/>
</dbReference>
<dbReference type="PANTHER" id="PTHR13773">
    <property type="entry name" value="PHOSPHATIDATE CYTIDYLYLTRANSFERASE"/>
    <property type="match status" value="1"/>
</dbReference>
<keyword evidence="11 17" id="KW-1133">Transmembrane helix</keyword>
<keyword evidence="13 17" id="KW-0472">Membrane</keyword>
<dbReference type="GO" id="GO:0004605">
    <property type="term" value="F:phosphatidate cytidylyltransferase activity"/>
    <property type="evidence" value="ECO:0007669"/>
    <property type="project" value="UniProtKB-EC"/>
</dbReference>
<accession>A0A1S8WNY0</accession>
<dbReference type="PANTHER" id="PTHR13773:SF8">
    <property type="entry name" value="PHOSPHATIDATE CYTIDYLYLTRANSFERASE, PHOTORECEPTOR-SPECIFIC"/>
    <property type="match status" value="1"/>
</dbReference>
<dbReference type="Proteomes" id="UP000243686">
    <property type="component" value="Unassembled WGS sequence"/>
</dbReference>
<dbReference type="Pfam" id="PF01148">
    <property type="entry name" value="CTP_transf_1"/>
    <property type="match status" value="1"/>
</dbReference>
<dbReference type="InterPro" id="IPR000374">
    <property type="entry name" value="PC_trans"/>
</dbReference>
<dbReference type="EMBL" id="KV898748">
    <property type="protein sequence ID" value="OON16104.1"/>
    <property type="molecule type" value="Genomic_DNA"/>
</dbReference>
<feature type="transmembrane region" description="Helical" evidence="17">
    <location>
        <begin position="41"/>
        <end position="62"/>
    </location>
</feature>
<keyword evidence="8 16" id="KW-0808">Transferase</keyword>
<dbReference type="AlphaFoldDB" id="A0A1S8WNY0"/>
<keyword evidence="12" id="KW-0443">Lipid metabolism</keyword>
<evidence type="ECO:0000256" key="11">
    <source>
        <dbReference type="ARBA" id="ARBA00022989"/>
    </source>
</evidence>
<evidence type="ECO:0000256" key="4">
    <source>
        <dbReference type="ARBA" id="ARBA00005189"/>
    </source>
</evidence>
<dbReference type="PROSITE" id="PS01315">
    <property type="entry name" value="CDS"/>
    <property type="match status" value="1"/>
</dbReference>
<dbReference type="GO" id="GO:0005789">
    <property type="term" value="C:endoplasmic reticulum membrane"/>
    <property type="evidence" value="ECO:0007669"/>
    <property type="project" value="TreeGrafter"/>
</dbReference>
<evidence type="ECO:0000256" key="12">
    <source>
        <dbReference type="ARBA" id="ARBA00023098"/>
    </source>
</evidence>
<sequence length="170" mass="19420">MRSINVRQLGTSIPTLAATSVYDDDDYFMVPFRQFTWYPFLWHYLIIALYVSVVGPFGGFFASGFKRAFRIKDFGDVFPGHGGVVDRFDCQFIVGVFVFIYYNSFVRIYSPASLLSRIYVLPIHEQLAFYRLLTEGLYQRGLLPDRLSNLVNELIDPSELSSVSAISEAP</sequence>
<evidence type="ECO:0000256" key="5">
    <source>
        <dbReference type="ARBA" id="ARBA00010185"/>
    </source>
</evidence>
<comment type="pathway">
    <text evidence="4">Lipid metabolism.</text>
</comment>
<keyword evidence="7" id="KW-0444">Lipid biosynthesis</keyword>
<comment type="similarity">
    <text evidence="5 16">Belongs to the CDS family.</text>
</comment>
<evidence type="ECO:0000256" key="3">
    <source>
        <dbReference type="ARBA" id="ARBA00005119"/>
    </source>
</evidence>
<evidence type="ECO:0000313" key="18">
    <source>
        <dbReference type="EMBL" id="OON16104.1"/>
    </source>
</evidence>
<proteinExistence type="inferred from homology"/>
<evidence type="ECO:0000256" key="10">
    <source>
        <dbReference type="ARBA" id="ARBA00022695"/>
    </source>
</evidence>
<gene>
    <name evidence="18" type="ORF">X801_08086</name>
</gene>
<comment type="subcellular location">
    <subcellularLocation>
        <location evidence="2">Membrane</location>
        <topology evidence="2">Multi-pass membrane protein</topology>
    </subcellularLocation>
</comment>
<reference evidence="18 19" key="1">
    <citation type="submission" date="2015-03" db="EMBL/GenBank/DDBJ databases">
        <title>Draft genome of the nematode, Opisthorchis viverrini.</title>
        <authorList>
            <person name="Mitreva M."/>
        </authorList>
    </citation>
    <scope>NUCLEOTIDE SEQUENCE [LARGE SCALE GENOMIC DNA]</scope>
    <source>
        <strain evidence="18">Khon Kaen</strain>
    </source>
</reference>
<evidence type="ECO:0000256" key="2">
    <source>
        <dbReference type="ARBA" id="ARBA00004141"/>
    </source>
</evidence>
<keyword evidence="10 16" id="KW-0548">Nucleotidyltransferase</keyword>
<evidence type="ECO:0000256" key="17">
    <source>
        <dbReference type="SAM" id="Phobius"/>
    </source>
</evidence>
<keyword evidence="15" id="KW-1208">Phospholipid metabolism</keyword>
<keyword evidence="9 16" id="KW-0812">Transmembrane</keyword>
<dbReference type="InterPro" id="IPR016720">
    <property type="entry name" value="PC_Trfase_euk"/>
</dbReference>
<dbReference type="EC" id="2.7.7.41" evidence="6 16"/>
<evidence type="ECO:0000256" key="6">
    <source>
        <dbReference type="ARBA" id="ARBA00012487"/>
    </source>
</evidence>
<evidence type="ECO:0000313" key="19">
    <source>
        <dbReference type="Proteomes" id="UP000243686"/>
    </source>
</evidence>
<comment type="catalytic activity">
    <reaction evidence="1 16">
        <text>a 1,2-diacyl-sn-glycero-3-phosphate + CTP + H(+) = a CDP-1,2-diacyl-sn-glycerol + diphosphate</text>
        <dbReference type="Rhea" id="RHEA:16229"/>
        <dbReference type="ChEBI" id="CHEBI:15378"/>
        <dbReference type="ChEBI" id="CHEBI:33019"/>
        <dbReference type="ChEBI" id="CHEBI:37563"/>
        <dbReference type="ChEBI" id="CHEBI:58332"/>
        <dbReference type="ChEBI" id="CHEBI:58608"/>
        <dbReference type="EC" id="2.7.7.41"/>
    </reaction>
</comment>
<evidence type="ECO:0000256" key="15">
    <source>
        <dbReference type="ARBA" id="ARBA00023264"/>
    </source>
</evidence>
<comment type="pathway">
    <text evidence="3 16">Phospholipid metabolism; CDP-diacylglycerol biosynthesis; CDP-diacylglycerol from sn-glycerol 3-phosphate: step 3/3.</text>
</comment>
<protein>
    <recommendedName>
        <fullName evidence="6 16">Phosphatidate cytidylyltransferase</fullName>
        <ecNumber evidence="6 16">2.7.7.41</ecNumber>
    </recommendedName>
</protein>
<evidence type="ECO:0000256" key="7">
    <source>
        <dbReference type="ARBA" id="ARBA00022516"/>
    </source>
</evidence>
<evidence type="ECO:0000256" key="13">
    <source>
        <dbReference type="ARBA" id="ARBA00023136"/>
    </source>
</evidence>
<evidence type="ECO:0000256" key="9">
    <source>
        <dbReference type="ARBA" id="ARBA00022692"/>
    </source>
</evidence>
<evidence type="ECO:0000256" key="1">
    <source>
        <dbReference type="ARBA" id="ARBA00001698"/>
    </source>
</evidence>
<evidence type="ECO:0000256" key="14">
    <source>
        <dbReference type="ARBA" id="ARBA00023209"/>
    </source>
</evidence>